<dbReference type="AlphaFoldDB" id="A0A2S0IAM3"/>
<dbReference type="InterPro" id="IPR024932">
    <property type="entry name" value="ApbE"/>
</dbReference>
<dbReference type="PANTHER" id="PTHR30040">
    <property type="entry name" value="THIAMINE BIOSYNTHESIS LIPOPROTEIN APBE"/>
    <property type="match status" value="1"/>
</dbReference>
<feature type="binding site" evidence="11">
    <location>
        <position position="291"/>
    </location>
    <ligand>
        <name>Mg(2+)</name>
        <dbReference type="ChEBI" id="CHEBI:18420"/>
    </ligand>
</feature>
<dbReference type="PIRSF" id="PIRSF006268">
    <property type="entry name" value="ApbE"/>
    <property type="match status" value="1"/>
</dbReference>
<dbReference type="OrthoDB" id="9778595at2"/>
<dbReference type="RefSeq" id="WP_105239787.1">
    <property type="nucleotide sequence ID" value="NZ_CP023270.1"/>
</dbReference>
<keyword evidence="13" id="KW-1185">Reference proteome</keyword>
<comment type="cofactor">
    <cofactor evidence="11">
        <name>Mg(2+)</name>
        <dbReference type="ChEBI" id="CHEBI:18420"/>
    </cofactor>
    <cofactor evidence="11">
        <name>Mn(2+)</name>
        <dbReference type="ChEBI" id="CHEBI:29035"/>
    </cofactor>
    <text evidence="11">Magnesium. Can also use manganese.</text>
</comment>
<evidence type="ECO:0000313" key="12">
    <source>
        <dbReference type="EMBL" id="AVJ29062.1"/>
    </source>
</evidence>
<evidence type="ECO:0000256" key="2">
    <source>
        <dbReference type="ARBA" id="ARBA00016337"/>
    </source>
</evidence>
<accession>A0A2S0IAM3</accession>
<dbReference type="GO" id="GO:0046872">
    <property type="term" value="F:metal ion binding"/>
    <property type="evidence" value="ECO:0007669"/>
    <property type="project" value="UniProtKB-UniRule"/>
</dbReference>
<sequence length="332" mass="35935">MNPPARRRFLGIVAASSALALAPGFLRRAQAAIAPTRWQGVALGADAELRLYHPDRQAAEQLIDRALQELRRLEGVFSLYREDSALSVLNRQGYLADPPSDLVRLLSESRHYAELTGGLFDPSVQPLWRVYADHFAQTDASPDGPAQNDISRALQCVSYRSIQVDTQRIRLQPGMALTLNGIAQGYITDRVTDLFRNAGLERALVDMGEIRGLDASADATGWRVGLADPLSPDQILAQVPISNQALATSGGYGTPLDAAGRYSHLFDPLTGRARPLYRSVSVMASTATAADALSTAFSNMPLERTAALVRSLGVRAWMVLPDGRLIAQSAET</sequence>
<organism evidence="12 13">
    <name type="scientific">Achromobacter spanius</name>
    <dbReference type="NCBI Taxonomy" id="217203"/>
    <lineage>
        <taxon>Bacteria</taxon>
        <taxon>Pseudomonadati</taxon>
        <taxon>Pseudomonadota</taxon>
        <taxon>Betaproteobacteria</taxon>
        <taxon>Burkholderiales</taxon>
        <taxon>Alcaligenaceae</taxon>
        <taxon>Achromobacter</taxon>
    </lineage>
</organism>
<dbReference type="GO" id="GO:0016740">
    <property type="term" value="F:transferase activity"/>
    <property type="evidence" value="ECO:0007669"/>
    <property type="project" value="UniProtKB-UniRule"/>
</dbReference>
<name>A0A2S0IAM3_9BURK</name>
<evidence type="ECO:0000256" key="10">
    <source>
        <dbReference type="PIRNR" id="PIRNR006268"/>
    </source>
</evidence>
<evidence type="ECO:0000313" key="13">
    <source>
        <dbReference type="Proteomes" id="UP000239477"/>
    </source>
</evidence>
<evidence type="ECO:0000256" key="1">
    <source>
        <dbReference type="ARBA" id="ARBA00011955"/>
    </source>
</evidence>
<dbReference type="InterPro" id="IPR006311">
    <property type="entry name" value="TAT_signal"/>
</dbReference>
<dbReference type="Pfam" id="PF02424">
    <property type="entry name" value="ApbE"/>
    <property type="match status" value="1"/>
</dbReference>
<keyword evidence="3 10" id="KW-0285">Flavoprotein</keyword>
<dbReference type="Gene3D" id="3.10.520.10">
    <property type="entry name" value="ApbE-like domains"/>
    <property type="match status" value="1"/>
</dbReference>
<evidence type="ECO:0000256" key="5">
    <source>
        <dbReference type="ARBA" id="ARBA00022723"/>
    </source>
</evidence>
<evidence type="ECO:0000256" key="7">
    <source>
        <dbReference type="ARBA" id="ARBA00022842"/>
    </source>
</evidence>
<evidence type="ECO:0000256" key="9">
    <source>
        <dbReference type="ARBA" id="ARBA00048540"/>
    </source>
</evidence>
<evidence type="ECO:0000256" key="4">
    <source>
        <dbReference type="ARBA" id="ARBA00022679"/>
    </source>
</evidence>
<comment type="catalytic activity">
    <reaction evidence="9 10">
        <text>L-threonyl-[protein] + FAD = FMN-L-threonyl-[protein] + AMP + H(+)</text>
        <dbReference type="Rhea" id="RHEA:36847"/>
        <dbReference type="Rhea" id="RHEA-COMP:11060"/>
        <dbReference type="Rhea" id="RHEA-COMP:11061"/>
        <dbReference type="ChEBI" id="CHEBI:15378"/>
        <dbReference type="ChEBI" id="CHEBI:30013"/>
        <dbReference type="ChEBI" id="CHEBI:57692"/>
        <dbReference type="ChEBI" id="CHEBI:74257"/>
        <dbReference type="ChEBI" id="CHEBI:456215"/>
        <dbReference type="EC" id="2.7.1.180"/>
    </reaction>
</comment>
<dbReference type="Proteomes" id="UP000239477">
    <property type="component" value="Chromosome"/>
</dbReference>
<proteinExistence type="inferred from homology"/>
<dbReference type="EC" id="2.7.1.180" evidence="1 10"/>
<keyword evidence="4 10" id="KW-0808">Transferase</keyword>
<feature type="binding site" evidence="11">
    <location>
        <position position="181"/>
    </location>
    <ligand>
        <name>Mg(2+)</name>
        <dbReference type="ChEBI" id="CHEBI:18420"/>
    </ligand>
</feature>
<keyword evidence="5 10" id="KW-0479">Metal-binding</keyword>
<evidence type="ECO:0000256" key="11">
    <source>
        <dbReference type="PIRSR" id="PIRSR006268-2"/>
    </source>
</evidence>
<dbReference type="EMBL" id="CP023270">
    <property type="protein sequence ID" value="AVJ29062.1"/>
    <property type="molecule type" value="Genomic_DNA"/>
</dbReference>
<dbReference type="SUPFAM" id="SSF143631">
    <property type="entry name" value="ApbE-like"/>
    <property type="match status" value="1"/>
</dbReference>
<evidence type="ECO:0000256" key="6">
    <source>
        <dbReference type="ARBA" id="ARBA00022827"/>
    </source>
</evidence>
<reference evidence="12 13" key="1">
    <citation type="submission" date="2017-09" db="EMBL/GenBank/DDBJ databases">
        <title>Genomic, metabolic, and phenotypic characteristics of bacterial isolates from the natural microbiome of the model nematode Caenorhabditis elegans.</title>
        <authorList>
            <person name="Zimmermann J."/>
            <person name="Obeng N."/>
            <person name="Yang W."/>
            <person name="Obeng O."/>
            <person name="Kissoyan K."/>
            <person name="Pees B."/>
            <person name="Dirksen P."/>
            <person name="Hoppner M."/>
            <person name="Franke A."/>
            <person name="Rosenstiel P."/>
            <person name="Leippe M."/>
            <person name="Dierking K."/>
            <person name="Kaleta C."/>
            <person name="Schulenburg H."/>
        </authorList>
    </citation>
    <scope>NUCLEOTIDE SEQUENCE [LARGE SCALE GENOMIC DNA]</scope>
    <source>
        <strain evidence="12 13">MYb73</strain>
    </source>
</reference>
<evidence type="ECO:0000256" key="8">
    <source>
        <dbReference type="ARBA" id="ARBA00031306"/>
    </source>
</evidence>
<gene>
    <name evidence="12" type="ORF">CLM73_19140</name>
</gene>
<dbReference type="InterPro" id="IPR003374">
    <property type="entry name" value="ApbE-like_sf"/>
</dbReference>
<protein>
    <recommendedName>
        <fullName evidence="2 10">FAD:protein FMN transferase</fullName>
        <ecNumber evidence="1 10">2.7.1.180</ecNumber>
    </recommendedName>
    <alternativeName>
        <fullName evidence="8 10">Flavin transferase</fullName>
    </alternativeName>
</protein>
<keyword evidence="7 10" id="KW-0460">Magnesium</keyword>
<keyword evidence="6 10" id="KW-0274">FAD</keyword>
<comment type="similarity">
    <text evidence="10">Belongs to the ApbE family.</text>
</comment>
<feature type="binding site" evidence="11">
    <location>
        <position position="295"/>
    </location>
    <ligand>
        <name>Mg(2+)</name>
        <dbReference type="ChEBI" id="CHEBI:18420"/>
    </ligand>
</feature>
<evidence type="ECO:0000256" key="3">
    <source>
        <dbReference type="ARBA" id="ARBA00022630"/>
    </source>
</evidence>
<dbReference type="PANTHER" id="PTHR30040:SF2">
    <property type="entry name" value="FAD:PROTEIN FMN TRANSFERASE"/>
    <property type="match status" value="1"/>
</dbReference>
<dbReference type="PROSITE" id="PS51318">
    <property type="entry name" value="TAT"/>
    <property type="match status" value="1"/>
</dbReference>